<keyword evidence="2" id="KW-1185">Reference proteome</keyword>
<gene>
    <name evidence="1" type="ORF">PAN31108_02723</name>
</gene>
<dbReference type="EMBL" id="CABPSB010000008">
    <property type="protein sequence ID" value="VVE12964.1"/>
    <property type="molecule type" value="Genomic_DNA"/>
</dbReference>
<dbReference type="Proteomes" id="UP000406256">
    <property type="component" value="Unassembled WGS sequence"/>
</dbReference>
<dbReference type="RefSeq" id="WP_124988666.1">
    <property type="nucleotide sequence ID" value="NZ_CABPSB010000008.1"/>
</dbReference>
<sequence>MTRVLLPLDQPEAWPAPLLSLLDGHHELFLNWQIAPWKVSPQDYDRAIIAVGDVLRPYSITGWHCTRITDVEITQIVRSGMQLPDGAMLRRRIDALVASGQLPSDIGDRLAAANQADESNRAGRLWFCFFPPHRAGEHGIGRFFHHWGGEALYNSHEDDPVTSPILRAIGTPCVIEADVPVASLTPGAGLAMKLVCIYLISRGYETDEPVEHEDNSGVKPIAADCVRRVIRYPEHEFMELTGCAAWRRPPVTEQGTLFRNRAGVCACR</sequence>
<protein>
    <submittedName>
        <fullName evidence="1">Uncharacterized protein</fullName>
    </submittedName>
</protein>
<name>A0A5E4VNS6_9BURK</name>
<reference evidence="1 2" key="1">
    <citation type="submission" date="2019-08" db="EMBL/GenBank/DDBJ databases">
        <authorList>
            <person name="Peeters C."/>
        </authorList>
    </citation>
    <scope>NUCLEOTIDE SEQUENCE [LARGE SCALE GENOMIC DNA]</scope>
    <source>
        <strain evidence="1 2">LMG 31108</strain>
    </source>
</reference>
<accession>A0A5E4VNS6</accession>
<dbReference type="OrthoDB" id="1493598at2"/>
<evidence type="ECO:0000313" key="2">
    <source>
        <dbReference type="Proteomes" id="UP000406256"/>
    </source>
</evidence>
<dbReference type="AlphaFoldDB" id="A0A5E4VNS6"/>
<evidence type="ECO:0000313" key="1">
    <source>
        <dbReference type="EMBL" id="VVE12964.1"/>
    </source>
</evidence>
<proteinExistence type="predicted"/>
<organism evidence="1 2">
    <name type="scientific">Pandoraea anhela</name>
    <dbReference type="NCBI Taxonomy" id="2508295"/>
    <lineage>
        <taxon>Bacteria</taxon>
        <taxon>Pseudomonadati</taxon>
        <taxon>Pseudomonadota</taxon>
        <taxon>Betaproteobacteria</taxon>
        <taxon>Burkholderiales</taxon>
        <taxon>Burkholderiaceae</taxon>
        <taxon>Pandoraea</taxon>
    </lineage>
</organism>